<dbReference type="Proteomes" id="UP000555103">
    <property type="component" value="Unassembled WGS sequence"/>
</dbReference>
<evidence type="ECO:0000313" key="1">
    <source>
        <dbReference type="EMBL" id="MBB4036043.1"/>
    </source>
</evidence>
<accession>A0A840CW49</accession>
<keyword evidence="2" id="KW-1185">Reference proteome</keyword>
<gene>
    <name evidence="1" type="ORF">GGR21_001944</name>
</gene>
<reference evidence="1 2" key="1">
    <citation type="submission" date="2020-08" db="EMBL/GenBank/DDBJ databases">
        <title>Genomic Encyclopedia of Type Strains, Phase IV (KMG-IV): sequencing the most valuable type-strain genomes for metagenomic binning, comparative biology and taxonomic classification.</title>
        <authorList>
            <person name="Goeker M."/>
        </authorList>
    </citation>
    <scope>NUCLEOTIDE SEQUENCE [LARGE SCALE GENOMIC DNA]</scope>
    <source>
        <strain evidence="1 2">DSM 104969</strain>
    </source>
</reference>
<organism evidence="1 2">
    <name type="scientific">Dysgonomonas hofstadii</name>
    <dbReference type="NCBI Taxonomy" id="637886"/>
    <lineage>
        <taxon>Bacteria</taxon>
        <taxon>Pseudomonadati</taxon>
        <taxon>Bacteroidota</taxon>
        <taxon>Bacteroidia</taxon>
        <taxon>Bacteroidales</taxon>
        <taxon>Dysgonomonadaceae</taxon>
        <taxon>Dysgonomonas</taxon>
    </lineage>
</organism>
<comment type="caution">
    <text evidence="1">The sequence shown here is derived from an EMBL/GenBank/DDBJ whole genome shotgun (WGS) entry which is preliminary data.</text>
</comment>
<evidence type="ECO:0000313" key="2">
    <source>
        <dbReference type="Proteomes" id="UP000555103"/>
    </source>
</evidence>
<dbReference type="AlphaFoldDB" id="A0A840CW49"/>
<sequence>MFLLAKSPKGTKNALVAHPSCDPLQAHGLNGKIVLRTLPISRPFRPHYGLMPPGGRLTRPGSTCHRIATPASIPQAGHPILQWRRRTKSCPSSGIRFVFSFASLREIILTKT</sequence>
<protein>
    <submittedName>
        <fullName evidence="1">Uncharacterized protein</fullName>
    </submittedName>
</protein>
<name>A0A840CW49_9BACT</name>
<proteinExistence type="predicted"/>
<dbReference type="EMBL" id="JACIEP010000006">
    <property type="protein sequence ID" value="MBB4036043.1"/>
    <property type="molecule type" value="Genomic_DNA"/>
</dbReference>